<evidence type="ECO:0000256" key="3">
    <source>
        <dbReference type="ARBA" id="ARBA00008919"/>
    </source>
</evidence>
<sequence length="229" mass="26777">MTYKRDSDVTFLYGECRPKTTKLVTSHVKYNYADGKKHLIAWFVSNCNTQSTREVYVTELAKYIDVHKFGCGGSHSCPRTKHTYCDTVLLNSTYKFYLSFENSLCTEYITEKLYRILNLNVVPIVLGYSNYSAFLPPHSFIDVRDFDSPKQLAAYLEMLSKKDIEYNRYFSWKETHTCEPLPALNTACKLCRYVQRERHRIQVADVVKFWDRNTNCVNAKQFYHGAISV</sequence>
<keyword evidence="7" id="KW-0472">Membrane</keyword>
<dbReference type="SUPFAM" id="SSF53756">
    <property type="entry name" value="UDP-Glycosyltransferase/glycogen phosphorylase"/>
    <property type="match status" value="1"/>
</dbReference>
<dbReference type="GO" id="GO:0008417">
    <property type="term" value="F:fucosyltransferase activity"/>
    <property type="evidence" value="ECO:0007669"/>
    <property type="project" value="InterPro"/>
</dbReference>
<proteinExistence type="inferred from homology"/>
<reference evidence="9" key="1">
    <citation type="journal article" date="2023" name="Mol. Biol. Evol.">
        <title>Third-Generation Sequencing Reveals the Adaptive Role of the Epigenome in Three Deep-Sea Polychaetes.</title>
        <authorList>
            <person name="Perez M."/>
            <person name="Aroh O."/>
            <person name="Sun Y."/>
            <person name="Lan Y."/>
            <person name="Juniper S.K."/>
            <person name="Young C.R."/>
            <person name="Angers B."/>
            <person name="Qian P.Y."/>
        </authorList>
    </citation>
    <scope>NUCLEOTIDE SEQUENCE</scope>
    <source>
        <strain evidence="9">R07B-5</strain>
    </source>
</reference>
<dbReference type="InterPro" id="IPR055270">
    <property type="entry name" value="Glyco_tran_10_C"/>
</dbReference>
<evidence type="ECO:0000256" key="1">
    <source>
        <dbReference type="ARBA" id="ARBA00004323"/>
    </source>
</evidence>
<gene>
    <name evidence="9" type="ORF">NP493_1758g00001</name>
</gene>
<comment type="caution">
    <text evidence="9">The sequence shown here is derived from an EMBL/GenBank/DDBJ whole genome shotgun (WGS) entry which is preliminary data.</text>
</comment>
<keyword evidence="5 7" id="KW-0808">Transferase</keyword>
<dbReference type="InterPro" id="IPR038577">
    <property type="entry name" value="GT10-like_C_sf"/>
</dbReference>
<dbReference type="FunFam" id="3.40.50.11660:FF:000004">
    <property type="entry name" value="Glycoprotein 3-alpha-L-fucosyltransferase A"/>
    <property type="match status" value="1"/>
</dbReference>
<dbReference type="Gene3D" id="3.40.50.11660">
    <property type="entry name" value="Glycosyl transferase family 10, C-terminal domain"/>
    <property type="match status" value="1"/>
</dbReference>
<comment type="similarity">
    <text evidence="3 7">Belongs to the glycosyltransferase 10 family.</text>
</comment>
<evidence type="ECO:0000256" key="5">
    <source>
        <dbReference type="ARBA" id="ARBA00022679"/>
    </source>
</evidence>
<evidence type="ECO:0000256" key="4">
    <source>
        <dbReference type="ARBA" id="ARBA00022676"/>
    </source>
</evidence>
<dbReference type="EMBL" id="JAODUO010001758">
    <property type="protein sequence ID" value="KAK2158916.1"/>
    <property type="molecule type" value="Genomic_DNA"/>
</dbReference>
<dbReference type="GO" id="GO:0032580">
    <property type="term" value="C:Golgi cisterna membrane"/>
    <property type="evidence" value="ECO:0007669"/>
    <property type="project" value="UniProtKB-SubCell"/>
</dbReference>
<evidence type="ECO:0000256" key="2">
    <source>
        <dbReference type="ARBA" id="ARBA00004922"/>
    </source>
</evidence>
<dbReference type="Proteomes" id="UP001209878">
    <property type="component" value="Unassembled WGS sequence"/>
</dbReference>
<keyword evidence="6 7" id="KW-0333">Golgi apparatus</keyword>
<keyword evidence="4 7" id="KW-0328">Glycosyltransferase</keyword>
<evidence type="ECO:0000256" key="6">
    <source>
        <dbReference type="ARBA" id="ARBA00023034"/>
    </source>
</evidence>
<dbReference type="PANTHER" id="PTHR48438:SF1">
    <property type="entry name" value="ALPHA-(1,3)-FUCOSYLTRANSFERASE C-RELATED"/>
    <property type="match status" value="1"/>
</dbReference>
<name>A0AAD9JU24_RIDPI</name>
<comment type="pathway">
    <text evidence="2">Protein modification; protein glycosylation.</text>
</comment>
<dbReference type="Pfam" id="PF00852">
    <property type="entry name" value="Glyco_transf_10"/>
    <property type="match status" value="1"/>
</dbReference>
<keyword evidence="10" id="KW-1185">Reference proteome</keyword>
<evidence type="ECO:0000313" key="9">
    <source>
        <dbReference type="EMBL" id="KAK2158916.1"/>
    </source>
</evidence>
<dbReference type="PANTHER" id="PTHR48438">
    <property type="entry name" value="ALPHA-(1,3)-FUCOSYLTRANSFERASE C-RELATED"/>
    <property type="match status" value="1"/>
</dbReference>
<dbReference type="InterPro" id="IPR001503">
    <property type="entry name" value="Glyco_trans_10"/>
</dbReference>
<keyword evidence="7" id="KW-0812">Transmembrane</keyword>
<evidence type="ECO:0000256" key="7">
    <source>
        <dbReference type="RuleBase" id="RU003832"/>
    </source>
</evidence>
<accession>A0AAD9JU24</accession>
<dbReference type="GO" id="GO:0000139">
    <property type="term" value="C:Golgi membrane"/>
    <property type="evidence" value="ECO:0007669"/>
    <property type="project" value="UniProtKB-SubCell"/>
</dbReference>
<feature type="domain" description="Fucosyltransferase C-terminal" evidence="8">
    <location>
        <begin position="35"/>
        <end position="208"/>
    </location>
</feature>
<comment type="subcellular location">
    <subcellularLocation>
        <location evidence="1">Golgi apparatus membrane</location>
        <topology evidence="1">Single-pass type II membrane protein</topology>
    </subcellularLocation>
    <subcellularLocation>
        <location evidence="7">Golgi apparatus</location>
        <location evidence="7">Golgi stack membrane</location>
        <topology evidence="7">Single-pass type II membrane protein</topology>
    </subcellularLocation>
</comment>
<evidence type="ECO:0000313" key="10">
    <source>
        <dbReference type="Proteomes" id="UP001209878"/>
    </source>
</evidence>
<dbReference type="EC" id="2.4.1.-" evidence="7"/>
<evidence type="ECO:0000259" key="8">
    <source>
        <dbReference type="Pfam" id="PF00852"/>
    </source>
</evidence>
<dbReference type="AlphaFoldDB" id="A0AAD9JU24"/>
<protein>
    <recommendedName>
        <fullName evidence="7">Fucosyltransferase</fullName>
        <ecNumber evidence="7">2.4.1.-</ecNumber>
    </recommendedName>
</protein>
<organism evidence="9 10">
    <name type="scientific">Ridgeia piscesae</name>
    <name type="common">Tubeworm</name>
    <dbReference type="NCBI Taxonomy" id="27915"/>
    <lineage>
        <taxon>Eukaryota</taxon>
        <taxon>Metazoa</taxon>
        <taxon>Spiralia</taxon>
        <taxon>Lophotrochozoa</taxon>
        <taxon>Annelida</taxon>
        <taxon>Polychaeta</taxon>
        <taxon>Sedentaria</taxon>
        <taxon>Canalipalpata</taxon>
        <taxon>Sabellida</taxon>
        <taxon>Siboglinidae</taxon>
        <taxon>Ridgeia</taxon>
    </lineage>
</organism>